<evidence type="ECO:0000259" key="3">
    <source>
        <dbReference type="Pfam" id="PF13400"/>
    </source>
</evidence>
<protein>
    <submittedName>
        <fullName evidence="4">Flp pilus assembly protein TadG</fullName>
    </submittedName>
</protein>
<feature type="transmembrane region" description="Helical" evidence="2">
    <location>
        <begin position="69"/>
        <end position="88"/>
    </location>
</feature>
<feature type="domain" description="Putative Flp pilus-assembly TadG-like N-terminal" evidence="3">
    <location>
        <begin position="67"/>
        <end position="113"/>
    </location>
</feature>
<keyword evidence="5" id="KW-1185">Reference proteome</keyword>
<accession>A0ABV2KH84</accession>
<keyword evidence="2" id="KW-1133">Transmembrane helix</keyword>
<feature type="compositionally biased region" description="Basic and acidic residues" evidence="1">
    <location>
        <begin position="651"/>
        <end position="666"/>
    </location>
</feature>
<evidence type="ECO:0000256" key="1">
    <source>
        <dbReference type="SAM" id="MobiDB-lite"/>
    </source>
</evidence>
<gene>
    <name evidence="4" type="ORF">ABID44_000265</name>
</gene>
<dbReference type="Proteomes" id="UP001549143">
    <property type="component" value="Unassembled WGS sequence"/>
</dbReference>
<keyword evidence="2" id="KW-0812">Transmembrane</keyword>
<evidence type="ECO:0000313" key="5">
    <source>
        <dbReference type="Proteomes" id="UP001549143"/>
    </source>
</evidence>
<proteinExistence type="predicted"/>
<feature type="region of interest" description="Disordered" evidence="1">
    <location>
        <begin position="647"/>
        <end position="669"/>
    </location>
</feature>
<dbReference type="RefSeq" id="WP_354149878.1">
    <property type="nucleotide sequence ID" value="NZ_JBEPMN010000001.1"/>
</dbReference>
<dbReference type="SUPFAM" id="SSF53300">
    <property type="entry name" value="vWA-like"/>
    <property type="match status" value="1"/>
</dbReference>
<keyword evidence="2" id="KW-0472">Membrane</keyword>
<dbReference type="EMBL" id="JBEPMN010000001">
    <property type="protein sequence ID" value="MET3659965.1"/>
    <property type="molecule type" value="Genomic_DNA"/>
</dbReference>
<name>A0ABV2KH84_9HYPH</name>
<sequence>MRRALSSAFLWRPAAVWLTPIENALAFSGNFANAKFNHSCDYAPSTPLFGSGGLSQMLRKFLADKRGNYAMMTGLIMAPLMGAVALAVDYSEMSRQRLDTQNALDAANIATARELQSGISDAKAIAYANDFYFANLRHVVPAKSGLSVRLPSQVVGGGTMEMCATLNYSPYFLPASAMLMGKQSRDFDFRTCSEVRLKNTLEVALVLDNSGSMDIKGTGSTQTRMELLKKAADELITTMVNQADSVKQLEKPIQFAVVPFATSVNIGKDNKDASWMDTRGVSPIHHENFNWSSFSFSGTNKKITKKGDVYVKSGSDWGAQENQIVTRFTLFDELKYYKDSNKKETASYAEWEGCVEQRPYPYDLTDERPREGNPATLFVPMFYPDDSSNGYNDWITKVTSTTDSTKNKLFWDPSDSSLSASNRAPHTMTKYFDVRSSNGTQLGYVAPYGSHKMGQGNGPNGNCTTQPITPLVDVTNTAGMKQIKDAISAMQPLGGTSVGSGLAWGWRVLSSAEPFTEGRPETDRGNDKVVILLTDGANTYYTPSSVRRLNGSTSAAVDNNNVKSIYGDYGFLLPYNKPYDYGRLFQGLSSSFNKTQYTNENYSRAMNDKMQTLCENAKASGVMIMTVGLDLEAEAKKDSKVKDQIAGLKKCSSDSRNRRDPDDPSKPAKLFWNAAGNDLSNAFREIADELSNLRITS</sequence>
<evidence type="ECO:0000313" key="4">
    <source>
        <dbReference type="EMBL" id="MET3659965.1"/>
    </source>
</evidence>
<dbReference type="InterPro" id="IPR028087">
    <property type="entry name" value="Tad_N"/>
</dbReference>
<evidence type="ECO:0000256" key="2">
    <source>
        <dbReference type="SAM" id="Phobius"/>
    </source>
</evidence>
<comment type="caution">
    <text evidence="4">The sequence shown here is derived from an EMBL/GenBank/DDBJ whole genome shotgun (WGS) entry which is preliminary data.</text>
</comment>
<dbReference type="Gene3D" id="3.40.50.410">
    <property type="entry name" value="von Willebrand factor, type A domain"/>
    <property type="match status" value="1"/>
</dbReference>
<organism evidence="4 5">
    <name type="scientific">Aquamicrobium ahrensii</name>
    <dbReference type="NCBI Taxonomy" id="469551"/>
    <lineage>
        <taxon>Bacteria</taxon>
        <taxon>Pseudomonadati</taxon>
        <taxon>Pseudomonadota</taxon>
        <taxon>Alphaproteobacteria</taxon>
        <taxon>Hyphomicrobiales</taxon>
        <taxon>Phyllobacteriaceae</taxon>
        <taxon>Aquamicrobium</taxon>
    </lineage>
</organism>
<reference evidence="4 5" key="1">
    <citation type="submission" date="2024-06" db="EMBL/GenBank/DDBJ databases">
        <title>Genomic Encyclopedia of Type Strains, Phase IV (KMG-IV): sequencing the most valuable type-strain genomes for metagenomic binning, comparative biology and taxonomic classification.</title>
        <authorList>
            <person name="Goeker M."/>
        </authorList>
    </citation>
    <scope>NUCLEOTIDE SEQUENCE [LARGE SCALE GENOMIC DNA]</scope>
    <source>
        <strain evidence="4 5">DSM 19730</strain>
    </source>
</reference>
<dbReference type="InterPro" id="IPR036465">
    <property type="entry name" value="vWFA_dom_sf"/>
</dbReference>
<dbReference type="Pfam" id="PF13400">
    <property type="entry name" value="Tad"/>
    <property type="match status" value="1"/>
</dbReference>